<dbReference type="InterPro" id="IPR002931">
    <property type="entry name" value="Transglutaminase-like"/>
</dbReference>
<dbReference type="RefSeq" id="WP_303789654.1">
    <property type="nucleotide sequence ID" value="NZ_JAETUF010000001.1"/>
</dbReference>
<evidence type="ECO:0000256" key="2">
    <source>
        <dbReference type="SAM" id="SignalP"/>
    </source>
</evidence>
<dbReference type="PROSITE" id="PS51257">
    <property type="entry name" value="PROKAR_LIPOPROTEIN"/>
    <property type="match status" value="1"/>
</dbReference>
<sequence length="314" mass="34722">MNMRKGLFCFLFTAFLLAGCAHLPVNQENTVSMSPPTISSEAASKNEIFTDESLAVAEKEHPSDTLPPYLEKLVSDIVEEITTPAMSEYEKTKAAFDYMITHVSMGEPIGAELWRIHGGGEEPIPFVEQRAISPLRFGVGMCEDYAAALTLLLRGMGLSAEYVPGLTFSAEGNLVDHAWTMVQIDGTWYHLDCQLEDNISRRGSVRYKYFLRGDATLSGSHRWGQNLIDARLLTEEKNRELAENFLFPAAPQDYPTPERLTIEETSAPDLDALQREADGELAAWEAENGPLPEMTLNTIPPVFGLEGYGPADEG</sequence>
<dbReference type="Pfam" id="PF01841">
    <property type="entry name" value="Transglut_core"/>
    <property type="match status" value="1"/>
</dbReference>
<evidence type="ECO:0000256" key="1">
    <source>
        <dbReference type="SAM" id="MobiDB-lite"/>
    </source>
</evidence>
<dbReference type="EMBL" id="VIQT01000010">
    <property type="protein sequence ID" value="NDO39290.1"/>
    <property type="molecule type" value="Genomic_DNA"/>
</dbReference>
<dbReference type="SUPFAM" id="SSF54001">
    <property type="entry name" value="Cysteine proteinases"/>
    <property type="match status" value="1"/>
</dbReference>
<comment type="caution">
    <text evidence="4">The sequence shown here is derived from an EMBL/GenBank/DDBJ whole genome shotgun (WGS) entry which is preliminary data.</text>
</comment>
<reference evidence="4 5" key="1">
    <citation type="submission" date="2019-06" db="EMBL/GenBank/DDBJ databases">
        <title>Draft genome sequences of 15 bacterial species constituting the stable defined intestinal microbiota of the GM15 gnotobiotic mouse model.</title>
        <authorList>
            <person name="Elie C."/>
            <person name="Mathieu A."/>
            <person name="Saliou A."/>
            <person name="Darnaud M."/>
            <person name="Leulier F."/>
            <person name="Tamellini A."/>
        </authorList>
    </citation>
    <scope>NUCLEOTIDE SEQUENCE [LARGE SCALE GENOMIC DNA]</scope>
    <source>
        <strain evidence="4 5">JM4-15</strain>
    </source>
</reference>
<dbReference type="SMART" id="SM00460">
    <property type="entry name" value="TGc"/>
    <property type="match status" value="1"/>
</dbReference>
<feature type="region of interest" description="Disordered" evidence="1">
    <location>
        <begin position="288"/>
        <end position="314"/>
    </location>
</feature>
<dbReference type="Proteomes" id="UP000462501">
    <property type="component" value="Unassembled WGS sequence"/>
</dbReference>
<dbReference type="AlphaFoldDB" id="A0A845SXR8"/>
<feature type="domain" description="Transglutaminase-like" evidence="3">
    <location>
        <begin position="134"/>
        <end position="195"/>
    </location>
</feature>
<organism evidence="4 5">
    <name type="scientific">Anaerotruncus colihominis</name>
    <dbReference type="NCBI Taxonomy" id="169435"/>
    <lineage>
        <taxon>Bacteria</taxon>
        <taxon>Bacillati</taxon>
        <taxon>Bacillota</taxon>
        <taxon>Clostridia</taxon>
        <taxon>Eubacteriales</taxon>
        <taxon>Oscillospiraceae</taxon>
        <taxon>Anaerotruncus</taxon>
    </lineage>
</organism>
<feature type="signal peptide" evidence="2">
    <location>
        <begin position="1"/>
        <end position="18"/>
    </location>
</feature>
<proteinExistence type="predicted"/>
<name>A0A845SXR8_9FIRM</name>
<protein>
    <submittedName>
        <fullName evidence="4">Transglutaminase domain-containing protein</fullName>
    </submittedName>
</protein>
<accession>A0A845SXR8</accession>
<evidence type="ECO:0000313" key="5">
    <source>
        <dbReference type="Proteomes" id="UP000462501"/>
    </source>
</evidence>
<evidence type="ECO:0000259" key="3">
    <source>
        <dbReference type="SMART" id="SM00460"/>
    </source>
</evidence>
<gene>
    <name evidence="4" type="ORF">FMM72_08470</name>
</gene>
<feature type="chain" id="PRO_5039652311" evidence="2">
    <location>
        <begin position="19"/>
        <end position="314"/>
    </location>
</feature>
<dbReference type="Gene3D" id="3.10.620.30">
    <property type="match status" value="1"/>
</dbReference>
<evidence type="ECO:0000313" key="4">
    <source>
        <dbReference type="EMBL" id="NDO39290.1"/>
    </source>
</evidence>
<dbReference type="InterPro" id="IPR038765">
    <property type="entry name" value="Papain-like_cys_pep_sf"/>
</dbReference>
<keyword evidence="2" id="KW-0732">Signal</keyword>